<evidence type="ECO:0000259" key="2">
    <source>
        <dbReference type="Pfam" id="PF01526"/>
    </source>
</evidence>
<feature type="region of interest" description="Disordered" evidence="1">
    <location>
        <begin position="118"/>
        <end position="154"/>
    </location>
</feature>
<gene>
    <name evidence="3" type="ORF">QF030_001339</name>
</gene>
<comment type="caution">
    <text evidence="3">The sequence shown here is derived from an EMBL/GenBank/DDBJ whole genome shotgun (WGS) entry which is preliminary data.</text>
</comment>
<name>A0ABU0NJ80_STRRH</name>
<dbReference type="InterPro" id="IPR002513">
    <property type="entry name" value="Tn3_Tnp_DDE_dom"/>
</dbReference>
<evidence type="ECO:0000313" key="4">
    <source>
        <dbReference type="Proteomes" id="UP001230654"/>
    </source>
</evidence>
<dbReference type="EMBL" id="JAUSWV010000002">
    <property type="protein sequence ID" value="MDQ0579161.1"/>
    <property type="molecule type" value="Genomic_DNA"/>
</dbReference>
<sequence>MGRPPSESDRPAAANEARYRARAHTVLRSSYYGKDGDLTGSDKESQEASMLALRLLQSALGHMNTPLLQDNLRGEKWQERLTDADGRALSPLFRTHLNPYGWFEPDMNSRLDLDLSIRTTTLPGPSSRRERQPQPRHDTSGPWPGRIPRGLGRVHVKRAPPSPRRFGWCRPGGQLWCSRVGMSPRVARRSVRCLARVGGLRVAGRRGLIDVVVGRGPAGQQVQGVLRG</sequence>
<dbReference type="Pfam" id="PF01526">
    <property type="entry name" value="DDE_Tnp_Tn3"/>
    <property type="match status" value="1"/>
</dbReference>
<protein>
    <recommendedName>
        <fullName evidence="2">Tn3 transposase DDE domain-containing protein</fullName>
    </recommendedName>
</protein>
<feature type="domain" description="Tn3 transposase DDE" evidence="2">
    <location>
        <begin position="23"/>
        <end position="103"/>
    </location>
</feature>
<accession>A0ABU0NJ80</accession>
<proteinExistence type="predicted"/>
<organism evidence="3 4">
    <name type="scientific">Streptomyces rishiriensis</name>
    <dbReference type="NCBI Taxonomy" id="68264"/>
    <lineage>
        <taxon>Bacteria</taxon>
        <taxon>Bacillati</taxon>
        <taxon>Actinomycetota</taxon>
        <taxon>Actinomycetes</taxon>
        <taxon>Kitasatosporales</taxon>
        <taxon>Streptomycetaceae</taxon>
        <taxon>Streptomyces</taxon>
    </lineage>
</organism>
<keyword evidence="4" id="KW-1185">Reference proteome</keyword>
<reference evidence="3 4" key="1">
    <citation type="submission" date="2023-07" db="EMBL/GenBank/DDBJ databases">
        <title>Comparative genomics of wheat-associated soil bacteria to identify genetic determinants of phenazine resistance.</title>
        <authorList>
            <person name="Mouncey N."/>
        </authorList>
    </citation>
    <scope>NUCLEOTIDE SEQUENCE [LARGE SCALE GENOMIC DNA]</scope>
    <source>
        <strain evidence="3 4">B2I6</strain>
    </source>
</reference>
<evidence type="ECO:0000313" key="3">
    <source>
        <dbReference type="EMBL" id="MDQ0579161.1"/>
    </source>
</evidence>
<dbReference type="Proteomes" id="UP001230654">
    <property type="component" value="Unassembled WGS sequence"/>
</dbReference>
<feature type="compositionally biased region" description="Basic and acidic residues" evidence="1">
    <location>
        <begin position="127"/>
        <end position="139"/>
    </location>
</feature>
<evidence type="ECO:0000256" key="1">
    <source>
        <dbReference type="SAM" id="MobiDB-lite"/>
    </source>
</evidence>